<evidence type="ECO:0000313" key="2">
    <source>
        <dbReference type="EMBL" id="KAG7452046.1"/>
    </source>
</evidence>
<feature type="signal peptide" evidence="1">
    <location>
        <begin position="1"/>
        <end position="35"/>
    </location>
</feature>
<dbReference type="AlphaFoldDB" id="A0A9P8AYB2"/>
<protein>
    <recommendedName>
        <fullName evidence="4">Secreted protein</fullName>
    </recommendedName>
</protein>
<dbReference type="Proteomes" id="UP000812287">
    <property type="component" value="Unassembled WGS sequence"/>
</dbReference>
<feature type="chain" id="PRO_5040283515" description="Secreted protein" evidence="1">
    <location>
        <begin position="36"/>
        <end position="75"/>
    </location>
</feature>
<gene>
    <name evidence="2" type="ORF">BT62DRAFT_278255</name>
</gene>
<name>A0A9P8AYB2_9AGAR</name>
<dbReference type="EMBL" id="MU250524">
    <property type="protein sequence ID" value="KAG7452046.1"/>
    <property type="molecule type" value="Genomic_DNA"/>
</dbReference>
<evidence type="ECO:0008006" key="4">
    <source>
        <dbReference type="Google" id="ProtNLM"/>
    </source>
</evidence>
<comment type="caution">
    <text evidence="2">The sequence shown here is derived from an EMBL/GenBank/DDBJ whole genome shotgun (WGS) entry which is preliminary data.</text>
</comment>
<accession>A0A9P8AYB2</accession>
<dbReference type="GeneID" id="66102645"/>
<sequence length="75" mass="8329">MWRILCVPLGILGSTFIQLLFVLLVSASVLEKVQCTRASQPVCRRCQHVSHRRVLTDGNFAKSAHPGSEIPGRSR</sequence>
<proteinExistence type="predicted"/>
<reference evidence="2" key="1">
    <citation type="submission" date="2020-11" db="EMBL/GenBank/DDBJ databases">
        <title>Adaptations for nitrogen fixation in a non-lichenized fungal sporocarp promotes dispersal by wood-feeding termites.</title>
        <authorList>
            <consortium name="DOE Joint Genome Institute"/>
            <person name="Koch R.A."/>
            <person name="Yoon G."/>
            <person name="Arayal U."/>
            <person name="Lail K."/>
            <person name="Amirebrahimi M."/>
            <person name="Labutti K."/>
            <person name="Lipzen A."/>
            <person name="Riley R."/>
            <person name="Barry K."/>
            <person name="Henrissat B."/>
            <person name="Grigoriev I.V."/>
            <person name="Herr J.R."/>
            <person name="Aime M.C."/>
        </authorList>
    </citation>
    <scope>NUCLEOTIDE SEQUENCE</scope>
    <source>
        <strain evidence="2">MCA 3950</strain>
    </source>
</reference>
<dbReference type="RefSeq" id="XP_043045546.1">
    <property type="nucleotide sequence ID" value="XM_043180349.1"/>
</dbReference>
<keyword evidence="1" id="KW-0732">Signal</keyword>
<keyword evidence="3" id="KW-1185">Reference proteome</keyword>
<organism evidence="2 3">
    <name type="scientific">Guyanagaster necrorhizus</name>
    <dbReference type="NCBI Taxonomy" id="856835"/>
    <lineage>
        <taxon>Eukaryota</taxon>
        <taxon>Fungi</taxon>
        <taxon>Dikarya</taxon>
        <taxon>Basidiomycota</taxon>
        <taxon>Agaricomycotina</taxon>
        <taxon>Agaricomycetes</taxon>
        <taxon>Agaricomycetidae</taxon>
        <taxon>Agaricales</taxon>
        <taxon>Marasmiineae</taxon>
        <taxon>Physalacriaceae</taxon>
        <taxon>Guyanagaster</taxon>
    </lineage>
</organism>
<evidence type="ECO:0000313" key="3">
    <source>
        <dbReference type="Proteomes" id="UP000812287"/>
    </source>
</evidence>
<evidence type="ECO:0000256" key="1">
    <source>
        <dbReference type="SAM" id="SignalP"/>
    </source>
</evidence>